<keyword evidence="3" id="KW-1185">Reference proteome</keyword>
<comment type="caution">
    <text evidence="2">The sequence shown here is derived from an EMBL/GenBank/DDBJ whole genome shotgun (WGS) entry which is preliminary data.</text>
</comment>
<evidence type="ECO:0000313" key="3">
    <source>
        <dbReference type="Proteomes" id="UP000295733"/>
    </source>
</evidence>
<dbReference type="EMBL" id="SLXL01000001">
    <property type="protein sequence ID" value="TCP27410.1"/>
    <property type="molecule type" value="Genomic_DNA"/>
</dbReference>
<evidence type="ECO:0000313" key="2">
    <source>
        <dbReference type="EMBL" id="TCP27410.1"/>
    </source>
</evidence>
<dbReference type="AlphaFoldDB" id="A0A4R2NYU6"/>
<name>A0A4R2NYU6_RHOAD</name>
<reference evidence="2 3" key="1">
    <citation type="submission" date="2019-03" db="EMBL/GenBank/DDBJ databases">
        <title>Genomic Encyclopedia of Type Strains, Phase IV (KMG-IV): sequencing the most valuable type-strain genomes for metagenomic binning, comparative biology and taxonomic classification.</title>
        <authorList>
            <person name="Goeker M."/>
        </authorList>
    </citation>
    <scope>NUCLEOTIDE SEQUENCE [LARGE SCALE GENOMIC DNA]</scope>
    <source>
        <strain evidence="2 3">DSM 2781</strain>
    </source>
</reference>
<dbReference type="Proteomes" id="UP000295733">
    <property type="component" value="Unassembled WGS sequence"/>
</dbReference>
<feature type="chain" id="PRO_5020767344" description="Lipoprotein" evidence="1">
    <location>
        <begin position="18"/>
        <end position="114"/>
    </location>
</feature>
<protein>
    <recommendedName>
        <fullName evidence="4">Lipoprotein</fullName>
    </recommendedName>
</protein>
<proteinExistence type="predicted"/>
<feature type="signal peptide" evidence="1">
    <location>
        <begin position="1"/>
        <end position="17"/>
    </location>
</feature>
<dbReference type="OrthoDB" id="8592692at2"/>
<dbReference type="RefSeq" id="WP_132598751.1">
    <property type="nucleotide sequence ID" value="NZ_NRRP01000005.1"/>
</dbReference>
<accession>A0A4R2NYU6</accession>
<evidence type="ECO:0000256" key="1">
    <source>
        <dbReference type="SAM" id="SignalP"/>
    </source>
</evidence>
<keyword evidence="1" id="KW-0732">Signal</keyword>
<sequence>MKRAVLLFALLPLSACLGENPDPLDPQGRSAAELRAQKAACEADGGTFAHGGLSGLMCIRTLEDAGKACTRSTDCIGECVVNDSGRGQCYGQSPMFGCHVMLDEKGDKFEMCID</sequence>
<evidence type="ECO:0008006" key="4">
    <source>
        <dbReference type="Google" id="ProtNLM"/>
    </source>
</evidence>
<gene>
    <name evidence="2" type="ORF">EV656_101316</name>
</gene>
<organism evidence="2 3">
    <name type="scientific">Rhodovulum adriaticum</name>
    <name type="common">Rhodopseudomonas adriatica</name>
    <dbReference type="NCBI Taxonomy" id="35804"/>
    <lineage>
        <taxon>Bacteria</taxon>
        <taxon>Pseudomonadati</taxon>
        <taxon>Pseudomonadota</taxon>
        <taxon>Alphaproteobacteria</taxon>
        <taxon>Rhodobacterales</taxon>
        <taxon>Paracoccaceae</taxon>
        <taxon>Rhodovulum</taxon>
    </lineage>
</organism>